<evidence type="ECO:0000313" key="1">
    <source>
        <dbReference type="EMBL" id="QRE04829.1"/>
    </source>
</evidence>
<dbReference type="EMBL" id="CP059075">
    <property type="protein sequence ID" value="QRE04829.1"/>
    <property type="molecule type" value="Genomic_DNA"/>
</dbReference>
<protein>
    <submittedName>
        <fullName evidence="1">Uncharacterized protein</fullName>
    </submittedName>
</protein>
<sequence>MSKYQYDLKDTITNSVKDEVQNITKMANGNDYKISIQNQYFKDELNRILGSIDTSLPIIEKERGTISTYVVKASSYLKLCNHFVIQPIP</sequence>
<dbReference type="RefSeq" id="WP_071958036.1">
    <property type="nucleotide sequence ID" value="NZ_MIJW01000070.1"/>
</dbReference>
<accession>A0A7U2NGL3</accession>
<dbReference type="Proteomes" id="UP000596329">
    <property type="component" value="Chromosome"/>
</dbReference>
<name>A0A7U2NGL3_FLAPS</name>
<evidence type="ECO:0000313" key="2">
    <source>
        <dbReference type="Proteomes" id="UP000596329"/>
    </source>
</evidence>
<proteinExistence type="predicted"/>
<reference evidence="1 2" key="1">
    <citation type="submission" date="2020-07" db="EMBL/GenBank/DDBJ databases">
        <title>Genomic characterization of Flavobacterium psychrophilum strains.</title>
        <authorList>
            <person name="Castillo D."/>
            <person name="Jorgensen J."/>
            <person name="Middelboe M."/>
        </authorList>
    </citation>
    <scope>NUCLEOTIDE SEQUENCE [LARGE SCALE GENOMIC DNA]</scope>
    <source>
        <strain evidence="1 2">FPS-R7</strain>
    </source>
</reference>
<gene>
    <name evidence="1" type="ORF">H0H26_04355</name>
</gene>
<dbReference type="AlphaFoldDB" id="A0A7U2NGL3"/>
<organism evidence="1 2">
    <name type="scientific">Flavobacterium psychrophilum</name>
    <dbReference type="NCBI Taxonomy" id="96345"/>
    <lineage>
        <taxon>Bacteria</taxon>
        <taxon>Pseudomonadati</taxon>
        <taxon>Bacteroidota</taxon>
        <taxon>Flavobacteriia</taxon>
        <taxon>Flavobacteriales</taxon>
        <taxon>Flavobacteriaceae</taxon>
        <taxon>Flavobacterium</taxon>
    </lineage>
</organism>